<protein>
    <submittedName>
        <fullName evidence="1">Kynurenine 3-monooxygenase</fullName>
    </submittedName>
</protein>
<gene>
    <name evidence="1" type="primary">g5151</name>
    <name evidence="1" type="ORF">NpPPO83_00005151</name>
</gene>
<accession>A0ACB5SDD9</accession>
<reference evidence="1" key="1">
    <citation type="submission" date="2024-09" db="EMBL/GenBank/DDBJ databases">
        <title>Draft Genome Sequences of Neofusicoccum parvum.</title>
        <authorList>
            <person name="Ashida A."/>
            <person name="Camagna M."/>
            <person name="Tanaka A."/>
            <person name="Takemoto D."/>
        </authorList>
    </citation>
    <scope>NUCLEOTIDE SEQUENCE</scope>
    <source>
        <strain evidence="1">PPO83</strain>
    </source>
</reference>
<sequence>MGIPPMKVAIIGAGLGGAALALALHQKSIPCRIYELRSADAGISPSGVSLAPNGCRILDSLGVLERIRPKCYQQKYYTVKNDKDETTEKFVLASEELYGYKIHRVYRRELLHAMRAMLEERNIPVLYDSKFERIVEETAEGVAFQVNGRIERATILIGADGIYSSVRKYLAPVDLEYTGLLSIYGHIPADNVEWPTADFEKACTIQGKPGAFFMVPEVADGSDLVVGKQFAYPEQKRGAIDALAADKDQLCALFCKDYELWHGTAKSILKQVRAHKEKLLCWPFHKVPKLDNWASATGRVVILGDAAHAIPPSSGQGINQALEDVYTLSLLLHRLTPQMDLKRALDLWHSSRQARIEAVLKMTKETDIKRLPEAERLQMLREGKLKQPGEGRMLGENMAWLFLPNMNEDVTTWIKTVG</sequence>
<keyword evidence="2" id="KW-1185">Reference proteome</keyword>
<dbReference type="EMBL" id="BSXG01000282">
    <property type="protein sequence ID" value="GME35999.1"/>
    <property type="molecule type" value="Genomic_DNA"/>
</dbReference>
<evidence type="ECO:0000313" key="2">
    <source>
        <dbReference type="Proteomes" id="UP001165186"/>
    </source>
</evidence>
<organism evidence="1 2">
    <name type="scientific">Neofusicoccum parvum</name>
    <dbReference type="NCBI Taxonomy" id="310453"/>
    <lineage>
        <taxon>Eukaryota</taxon>
        <taxon>Fungi</taxon>
        <taxon>Dikarya</taxon>
        <taxon>Ascomycota</taxon>
        <taxon>Pezizomycotina</taxon>
        <taxon>Dothideomycetes</taxon>
        <taxon>Dothideomycetes incertae sedis</taxon>
        <taxon>Botryosphaeriales</taxon>
        <taxon>Botryosphaeriaceae</taxon>
        <taxon>Neofusicoccum</taxon>
    </lineage>
</organism>
<evidence type="ECO:0000313" key="1">
    <source>
        <dbReference type="EMBL" id="GME35999.1"/>
    </source>
</evidence>
<comment type="caution">
    <text evidence="1">The sequence shown here is derived from an EMBL/GenBank/DDBJ whole genome shotgun (WGS) entry which is preliminary data.</text>
</comment>
<proteinExistence type="predicted"/>
<name>A0ACB5SDD9_9PEZI</name>
<dbReference type="Proteomes" id="UP001165186">
    <property type="component" value="Unassembled WGS sequence"/>
</dbReference>